<proteinExistence type="predicted"/>
<protein>
    <submittedName>
        <fullName evidence="1">Uncharacterized protein</fullName>
    </submittedName>
</protein>
<sequence length="136" mass="14237">MFTTQLLTSLVRSAASDDAVRQVLGDVLPWTVHLPEPDLDGLVAELVTVTRDGTAPEDPSAAAVLLAQWRHTAEVFADPVLLEILTRKPAGDGGPVPVPDGLGGQLPFTRLDGLFAAGPLHLLGADVPPPDEAVHD</sequence>
<dbReference type="RefSeq" id="WP_275032347.1">
    <property type="nucleotide sequence ID" value="NZ_CP118615.1"/>
</dbReference>
<reference evidence="1 2" key="1">
    <citation type="submission" date="2023-02" db="EMBL/GenBank/DDBJ databases">
        <authorList>
            <person name="Mo P."/>
        </authorList>
    </citation>
    <scope>NUCLEOTIDE SEQUENCE [LARGE SCALE GENOMIC DNA]</scope>
    <source>
        <strain evidence="1 2">HUAS 3</strain>
    </source>
</reference>
<accession>A0ABY7ZT04</accession>
<organism evidence="1 2">
    <name type="scientific">Micromonospora cathayae</name>
    <dbReference type="NCBI Taxonomy" id="3028804"/>
    <lineage>
        <taxon>Bacteria</taxon>
        <taxon>Bacillati</taxon>
        <taxon>Actinomycetota</taxon>
        <taxon>Actinomycetes</taxon>
        <taxon>Micromonosporales</taxon>
        <taxon>Micromonosporaceae</taxon>
        <taxon>Micromonospora</taxon>
    </lineage>
</organism>
<dbReference type="Proteomes" id="UP001219605">
    <property type="component" value="Chromosome"/>
</dbReference>
<name>A0ABY7ZT04_9ACTN</name>
<evidence type="ECO:0000313" key="2">
    <source>
        <dbReference type="Proteomes" id="UP001219605"/>
    </source>
</evidence>
<evidence type="ECO:0000313" key="1">
    <source>
        <dbReference type="EMBL" id="WDZ85623.1"/>
    </source>
</evidence>
<gene>
    <name evidence="1" type="ORF">PVK37_04000</name>
</gene>
<dbReference type="EMBL" id="CP118615">
    <property type="protein sequence ID" value="WDZ85623.1"/>
    <property type="molecule type" value="Genomic_DNA"/>
</dbReference>
<keyword evidence="2" id="KW-1185">Reference proteome</keyword>